<dbReference type="InterPro" id="IPR025288">
    <property type="entry name" value="DUF4080"/>
</dbReference>
<sequence length="572" mass="66930">MKILLVSVNASYMHTNIAVRDLKNYADRYFENKIEKPQITFAEYTINQPLSEVLREIAFSEADWVLISTYIWNAEYVSKLLPEIKKVLPGCVLGAGGPEYSYGAEKYLSAISALDFIVSGEGELTFVDMIEKSEFDSSGILSKLKEIKGIYYRNSNGHIEYTGSRELIKNLDEIPFPYPEILKGEADPDHKIYYYESSRGCPFGCSYCLSSIDKRVRFKSLERTCNELQLFLDNNIKLVKFVDRTYNLDEERYIGIWDYILEHHNGKTMFHFEIEAEYLSKKALDFLQKVPEGVMQFEMGVQSANKKTLKAINRSTNTEGLAEKIKLIPRTIHQHLDLIAGLPYEDLESFGHSYDFVMELRPDALQLGFLKVLNGTTMEKYARENGWKWMDSPVYETFSTPYLTFKDMAFLKDMEIITDSFWNKGNFLHLMNYVFRKMSPWNFFCRLLDYGRSIKAFAQARKDSYWFQLIHDFINSQADFLSSCGLNLILMNDLLRYDFIKTGKKGNFPSWYKHNYDRARHRQLLEEDIQLKDARMGFAVTEYEEFDYDVRTERPEENQGHTEFIVKYDIVN</sequence>
<keyword evidence="5" id="KW-0411">Iron-sulfur</keyword>
<name>A0A840S7Z4_9SPIR</name>
<dbReference type="Proteomes" id="UP000578697">
    <property type="component" value="Unassembled WGS sequence"/>
</dbReference>
<dbReference type="SUPFAM" id="SSF102114">
    <property type="entry name" value="Radical SAM enzymes"/>
    <property type="match status" value="1"/>
</dbReference>
<dbReference type="GO" id="GO:0031419">
    <property type="term" value="F:cobalamin binding"/>
    <property type="evidence" value="ECO:0007669"/>
    <property type="project" value="InterPro"/>
</dbReference>
<dbReference type="InterPro" id="IPR006638">
    <property type="entry name" value="Elp3/MiaA/NifB-like_rSAM"/>
</dbReference>
<comment type="caution">
    <text evidence="8">The sequence shown here is derived from an EMBL/GenBank/DDBJ whole genome shotgun (WGS) entry which is preliminary data.</text>
</comment>
<dbReference type="Pfam" id="PF02310">
    <property type="entry name" value="B12-binding"/>
    <property type="match status" value="1"/>
</dbReference>
<dbReference type="GO" id="GO:0003824">
    <property type="term" value="F:catalytic activity"/>
    <property type="evidence" value="ECO:0007669"/>
    <property type="project" value="InterPro"/>
</dbReference>
<reference evidence="8 9" key="1">
    <citation type="submission" date="2020-08" db="EMBL/GenBank/DDBJ databases">
        <title>Genomic Encyclopedia of Type Strains, Phase IV (KMG-IV): sequencing the most valuable type-strain genomes for metagenomic binning, comparative biology and taxonomic classification.</title>
        <authorList>
            <person name="Goeker M."/>
        </authorList>
    </citation>
    <scope>NUCLEOTIDE SEQUENCE [LARGE SCALE GENOMIC DNA]</scope>
    <source>
        <strain evidence="8 9">DSM 103679</strain>
    </source>
</reference>
<proteinExistence type="predicted"/>
<dbReference type="Pfam" id="PF13311">
    <property type="entry name" value="DUF4080"/>
    <property type="match status" value="1"/>
</dbReference>
<evidence type="ECO:0000259" key="7">
    <source>
        <dbReference type="PROSITE" id="PS51918"/>
    </source>
</evidence>
<dbReference type="RefSeq" id="WP_184652183.1">
    <property type="nucleotide sequence ID" value="NZ_JACHFR010000002.1"/>
</dbReference>
<dbReference type="InterPro" id="IPR007197">
    <property type="entry name" value="rSAM"/>
</dbReference>
<dbReference type="SFLD" id="SFLDG01082">
    <property type="entry name" value="B12-binding_domain_containing"/>
    <property type="match status" value="1"/>
</dbReference>
<feature type="domain" description="B12-binding" evidence="6">
    <location>
        <begin position="1"/>
        <end position="140"/>
    </location>
</feature>
<evidence type="ECO:0000256" key="3">
    <source>
        <dbReference type="ARBA" id="ARBA00022723"/>
    </source>
</evidence>
<dbReference type="InterPro" id="IPR051198">
    <property type="entry name" value="BchE-like"/>
</dbReference>
<dbReference type="EMBL" id="JACHFR010000002">
    <property type="protein sequence ID" value="MBB5218739.1"/>
    <property type="molecule type" value="Genomic_DNA"/>
</dbReference>
<accession>A0A840S7Z4</accession>
<dbReference type="GO" id="GO:0051536">
    <property type="term" value="F:iron-sulfur cluster binding"/>
    <property type="evidence" value="ECO:0007669"/>
    <property type="project" value="UniProtKB-KW"/>
</dbReference>
<comment type="cofactor">
    <cofactor evidence="1">
        <name>[4Fe-4S] cluster</name>
        <dbReference type="ChEBI" id="CHEBI:49883"/>
    </cofactor>
</comment>
<dbReference type="Gene3D" id="3.80.30.20">
    <property type="entry name" value="tm_1862 like domain"/>
    <property type="match status" value="1"/>
</dbReference>
<keyword evidence="4" id="KW-0408">Iron</keyword>
<keyword evidence="9" id="KW-1185">Reference proteome</keyword>
<evidence type="ECO:0000256" key="1">
    <source>
        <dbReference type="ARBA" id="ARBA00001966"/>
    </source>
</evidence>
<evidence type="ECO:0000256" key="5">
    <source>
        <dbReference type="ARBA" id="ARBA00023014"/>
    </source>
</evidence>
<dbReference type="AlphaFoldDB" id="A0A840S7Z4"/>
<dbReference type="GO" id="GO:0046872">
    <property type="term" value="F:metal ion binding"/>
    <property type="evidence" value="ECO:0007669"/>
    <property type="project" value="UniProtKB-KW"/>
</dbReference>
<dbReference type="InterPro" id="IPR023404">
    <property type="entry name" value="rSAM_horseshoe"/>
</dbReference>
<dbReference type="PROSITE" id="PS51332">
    <property type="entry name" value="B12_BINDING"/>
    <property type="match status" value="1"/>
</dbReference>
<dbReference type="GO" id="GO:0005829">
    <property type="term" value="C:cytosol"/>
    <property type="evidence" value="ECO:0007669"/>
    <property type="project" value="TreeGrafter"/>
</dbReference>
<dbReference type="PROSITE" id="PS51918">
    <property type="entry name" value="RADICAL_SAM"/>
    <property type="match status" value="1"/>
</dbReference>
<keyword evidence="2" id="KW-0949">S-adenosyl-L-methionine</keyword>
<dbReference type="PANTHER" id="PTHR43409">
    <property type="entry name" value="ANAEROBIC MAGNESIUM-PROTOPORPHYRIN IX MONOMETHYL ESTER CYCLASE-RELATED"/>
    <property type="match status" value="1"/>
</dbReference>
<dbReference type="PANTHER" id="PTHR43409:SF16">
    <property type="entry name" value="SLR0320 PROTEIN"/>
    <property type="match status" value="1"/>
</dbReference>
<evidence type="ECO:0000256" key="2">
    <source>
        <dbReference type="ARBA" id="ARBA00022691"/>
    </source>
</evidence>
<dbReference type="Pfam" id="PF04055">
    <property type="entry name" value="Radical_SAM"/>
    <property type="match status" value="1"/>
</dbReference>
<dbReference type="InterPro" id="IPR006158">
    <property type="entry name" value="Cobalamin-bd"/>
</dbReference>
<dbReference type="SFLD" id="SFLDS00029">
    <property type="entry name" value="Radical_SAM"/>
    <property type="match status" value="1"/>
</dbReference>
<protein>
    <submittedName>
        <fullName evidence="8">Radical SAM superfamily enzyme YgiQ (UPF0313 family)</fullName>
    </submittedName>
</protein>
<gene>
    <name evidence="8" type="ORF">HNP77_001108</name>
</gene>
<dbReference type="SMART" id="SM00729">
    <property type="entry name" value="Elp3"/>
    <property type="match status" value="1"/>
</dbReference>
<evidence type="ECO:0000256" key="4">
    <source>
        <dbReference type="ARBA" id="ARBA00023004"/>
    </source>
</evidence>
<dbReference type="InterPro" id="IPR058240">
    <property type="entry name" value="rSAM_sf"/>
</dbReference>
<evidence type="ECO:0000259" key="6">
    <source>
        <dbReference type="PROSITE" id="PS51332"/>
    </source>
</evidence>
<dbReference type="Gene3D" id="3.40.50.280">
    <property type="entry name" value="Cobalamin-binding domain"/>
    <property type="match status" value="1"/>
</dbReference>
<keyword evidence="3" id="KW-0479">Metal-binding</keyword>
<organism evidence="8 9">
    <name type="scientific">Treponema rectale</name>
    <dbReference type="NCBI Taxonomy" id="744512"/>
    <lineage>
        <taxon>Bacteria</taxon>
        <taxon>Pseudomonadati</taxon>
        <taxon>Spirochaetota</taxon>
        <taxon>Spirochaetia</taxon>
        <taxon>Spirochaetales</taxon>
        <taxon>Treponemataceae</taxon>
        <taxon>Treponema</taxon>
    </lineage>
</organism>
<feature type="domain" description="Radical SAM core" evidence="7">
    <location>
        <begin position="187"/>
        <end position="411"/>
    </location>
</feature>
<evidence type="ECO:0000313" key="9">
    <source>
        <dbReference type="Proteomes" id="UP000578697"/>
    </source>
</evidence>
<evidence type="ECO:0000313" key="8">
    <source>
        <dbReference type="EMBL" id="MBB5218739.1"/>
    </source>
</evidence>